<reference evidence="2 3" key="1">
    <citation type="submission" date="2016-11" db="EMBL/GenBank/DDBJ databases">
        <authorList>
            <person name="Varghese N."/>
            <person name="Submissions S."/>
        </authorList>
    </citation>
    <scope>NUCLEOTIDE SEQUENCE [LARGE SCALE GENOMIC DNA]</scope>
    <source>
        <strain evidence="2 3">CGMCC 1.12174</strain>
        <strain evidence="1 4">DSM 26351</strain>
    </source>
</reference>
<evidence type="ECO:0008006" key="5">
    <source>
        <dbReference type="Google" id="ProtNLM"/>
    </source>
</evidence>
<dbReference type="STRING" id="1055723.SAMN05216293_2787"/>
<organism evidence="2 3">
    <name type="scientific">Flagellimonas taeanensis</name>
    <dbReference type="NCBI Taxonomy" id="1005926"/>
    <lineage>
        <taxon>Bacteria</taxon>
        <taxon>Pseudomonadati</taxon>
        <taxon>Bacteroidota</taxon>
        <taxon>Flavobacteriia</taxon>
        <taxon>Flavobacteriales</taxon>
        <taxon>Flavobacteriaceae</taxon>
        <taxon>Flagellimonas</taxon>
    </lineage>
</organism>
<evidence type="ECO:0000313" key="2">
    <source>
        <dbReference type="EMBL" id="SHL14839.1"/>
    </source>
</evidence>
<dbReference type="Pfam" id="PF04402">
    <property type="entry name" value="SIMPL"/>
    <property type="match status" value="1"/>
</dbReference>
<dbReference type="EMBL" id="FOKU01000005">
    <property type="protein sequence ID" value="SFC06746.1"/>
    <property type="molecule type" value="Genomic_DNA"/>
</dbReference>
<evidence type="ECO:0000313" key="4">
    <source>
        <dbReference type="Proteomes" id="UP000198940"/>
    </source>
</evidence>
<dbReference type="GO" id="GO:0006974">
    <property type="term" value="P:DNA damage response"/>
    <property type="evidence" value="ECO:0007669"/>
    <property type="project" value="TreeGrafter"/>
</dbReference>
<evidence type="ECO:0000313" key="1">
    <source>
        <dbReference type="EMBL" id="SFC06746.1"/>
    </source>
</evidence>
<dbReference type="PANTHER" id="PTHR34387:SF1">
    <property type="entry name" value="PERIPLASMIC IMMUNOGENIC PROTEIN"/>
    <property type="match status" value="1"/>
</dbReference>
<dbReference type="InterPro" id="IPR052022">
    <property type="entry name" value="26kDa_periplasmic_antigen"/>
</dbReference>
<evidence type="ECO:0000313" key="3">
    <source>
        <dbReference type="Proteomes" id="UP000184031"/>
    </source>
</evidence>
<protein>
    <recommendedName>
        <fullName evidence="5">DUF541 domain-containing protein</fullName>
    </recommendedName>
</protein>
<name>A0A1M6YA61_9FLAO</name>
<dbReference type="Gene3D" id="3.30.110.170">
    <property type="entry name" value="Protein of unknown function (DUF541), domain 1"/>
    <property type="match status" value="1"/>
</dbReference>
<keyword evidence="4" id="KW-1185">Reference proteome</keyword>
<accession>A0A1M6YA61</accession>
<dbReference type="Proteomes" id="UP000198940">
    <property type="component" value="Unassembled WGS sequence"/>
</dbReference>
<dbReference type="AlphaFoldDB" id="A0A1M6YA61"/>
<dbReference type="Proteomes" id="UP000184031">
    <property type="component" value="Unassembled WGS sequence"/>
</dbReference>
<dbReference type="PANTHER" id="PTHR34387">
    <property type="entry name" value="SLR1258 PROTEIN"/>
    <property type="match status" value="1"/>
</dbReference>
<dbReference type="InterPro" id="IPR007497">
    <property type="entry name" value="SIMPL/DUF541"/>
</dbReference>
<proteinExistence type="predicted"/>
<gene>
    <name evidence="1" type="ORF">SAMN04487891_105185</name>
    <name evidence="2" type="ORF">SAMN05216293_2787</name>
</gene>
<comment type="caution">
    <text evidence="2">The sequence shown here is derived from an EMBL/GenBank/DDBJ whole genome shotgun (WGS) entry which is preliminary data.</text>
</comment>
<sequence length="306" mass="34404">MRDFLDPTGHRFAEFLPGEGAFVLIGCENKFHSHNVIKINGVAHVFSLQFGLKTAQVLLIGVKYLPLNKKISTMKKMILPLAALLLSTSIFAQSKNFLDTPYLETSAQVDTLVTPDKIHLNITIQEKDSKGKISVEEQENKMAQRLKALGIDLDEQLVIKDMSSNFKKYFLREKEVLKSKEYSLVVYSGKQAGEVMVALEQLDIANAYVEKTEYSKMDELELELKTRAIKKAKLKAEALTKPLGQKLGAALHIMDNSQPYYPRYNQAPMMEMKAVSADMGGAQPLDIDFEKIRVETLVNVKFALTN</sequence>
<dbReference type="EMBL" id="FRAT01000007">
    <property type="protein sequence ID" value="SHL14839.1"/>
    <property type="molecule type" value="Genomic_DNA"/>
</dbReference>